<comment type="caution">
    <text evidence="4">The sequence shown here is derived from an EMBL/GenBank/DDBJ whole genome shotgun (WGS) entry which is preliminary data.</text>
</comment>
<organism evidence="4 5">
    <name type="scientific">Paenibacillus foliorum</name>
    <dbReference type="NCBI Taxonomy" id="2654974"/>
    <lineage>
        <taxon>Bacteria</taxon>
        <taxon>Bacillati</taxon>
        <taxon>Bacillota</taxon>
        <taxon>Bacilli</taxon>
        <taxon>Bacillales</taxon>
        <taxon>Paenibacillaceae</taxon>
        <taxon>Paenibacillus</taxon>
    </lineage>
</organism>
<keyword evidence="3" id="KW-0749">Sporulation</keyword>
<evidence type="ECO:0000256" key="2">
    <source>
        <dbReference type="ARBA" id="ARBA00006573"/>
    </source>
</evidence>
<accession>A0A972GPQ8</accession>
<name>A0A972GPQ8_9BACL</name>
<dbReference type="GO" id="GO:0042601">
    <property type="term" value="C:endospore-forming forespore"/>
    <property type="evidence" value="ECO:0007669"/>
    <property type="project" value="InterPro"/>
</dbReference>
<evidence type="ECO:0000256" key="3">
    <source>
        <dbReference type="ARBA" id="ARBA00022969"/>
    </source>
</evidence>
<reference evidence="4" key="1">
    <citation type="submission" date="2019-10" db="EMBL/GenBank/DDBJ databases">
        <title>Description of Paenibacillus glebae sp. nov.</title>
        <authorList>
            <person name="Carlier A."/>
            <person name="Qi S."/>
        </authorList>
    </citation>
    <scope>NUCLEOTIDE SEQUENCE</scope>
    <source>
        <strain evidence="4">LMG 31456</strain>
    </source>
</reference>
<evidence type="ECO:0000313" key="4">
    <source>
        <dbReference type="EMBL" id="NOU94594.1"/>
    </source>
</evidence>
<sequence length="60" mass="6765">MKVYRAQEILQSDAKIEVELNGVSVWIDSVDPTQETAKVHVKQKPADTKVVSVEELQEVQ</sequence>
<dbReference type="RefSeq" id="WP_171652815.1">
    <property type="nucleotide sequence ID" value="NZ_WHOD01000059.1"/>
</dbReference>
<comment type="subcellular location">
    <subcellularLocation>
        <location evidence="1">Spore core</location>
    </subcellularLocation>
</comment>
<dbReference type="Proteomes" id="UP000641588">
    <property type="component" value="Unassembled WGS sequence"/>
</dbReference>
<gene>
    <name evidence="4" type="ORF">GC093_15395</name>
</gene>
<evidence type="ECO:0000256" key="1">
    <source>
        <dbReference type="ARBA" id="ARBA00004288"/>
    </source>
</evidence>
<dbReference type="GO" id="GO:0030436">
    <property type="term" value="P:asexual sporulation"/>
    <property type="evidence" value="ECO:0007669"/>
    <property type="project" value="InterPro"/>
</dbReference>
<keyword evidence="5" id="KW-1185">Reference proteome</keyword>
<dbReference type="GO" id="GO:0030435">
    <property type="term" value="P:sporulation resulting in formation of a cellular spore"/>
    <property type="evidence" value="ECO:0007669"/>
    <property type="project" value="UniProtKB-KW"/>
</dbReference>
<dbReference type="AlphaFoldDB" id="A0A972GPQ8"/>
<proteinExistence type="inferred from homology"/>
<evidence type="ECO:0000313" key="5">
    <source>
        <dbReference type="Proteomes" id="UP000641588"/>
    </source>
</evidence>
<protein>
    <submittedName>
        <fullName evidence="4">Small, acid-soluble spore protein, H family</fullName>
    </submittedName>
</protein>
<comment type="similarity">
    <text evidence="2">Belongs to the SspH family.</text>
</comment>
<dbReference type="InterPro" id="IPR012610">
    <property type="entry name" value="SASP_SspH"/>
</dbReference>
<dbReference type="EMBL" id="WHOD01000059">
    <property type="protein sequence ID" value="NOU94594.1"/>
    <property type="molecule type" value="Genomic_DNA"/>
</dbReference>
<dbReference type="Pfam" id="PF08141">
    <property type="entry name" value="SspH"/>
    <property type="match status" value="1"/>
</dbReference>